<dbReference type="PANTHER" id="PTHR12308">
    <property type="entry name" value="ANOCTAMIN"/>
    <property type="match status" value="1"/>
</dbReference>
<protein>
    <submittedName>
        <fullName evidence="9">DEKNAAC102049</fullName>
    </submittedName>
</protein>
<comment type="subcellular location">
    <subcellularLocation>
        <location evidence="1">Membrane</location>
        <topology evidence="1">Multi-pass membrane protein</topology>
    </subcellularLocation>
</comment>
<dbReference type="GO" id="GO:0005254">
    <property type="term" value="F:chloride channel activity"/>
    <property type="evidence" value="ECO:0007669"/>
    <property type="project" value="TreeGrafter"/>
</dbReference>
<feature type="transmembrane region" description="Helical" evidence="6">
    <location>
        <begin position="194"/>
        <end position="214"/>
    </location>
</feature>
<proteinExistence type="predicted"/>
<feature type="domain" description="Anoctamin transmembrane" evidence="7">
    <location>
        <begin position="186"/>
        <end position="621"/>
    </location>
</feature>
<feature type="transmembrane region" description="Helical" evidence="6">
    <location>
        <begin position="317"/>
        <end position="341"/>
    </location>
</feature>
<feature type="transmembrane region" description="Helical" evidence="6">
    <location>
        <begin position="226"/>
        <end position="245"/>
    </location>
</feature>
<dbReference type="GO" id="GO:0016020">
    <property type="term" value="C:membrane"/>
    <property type="evidence" value="ECO:0007669"/>
    <property type="project" value="UniProtKB-SubCell"/>
</dbReference>
<dbReference type="InterPro" id="IPR007632">
    <property type="entry name" value="Anoctamin"/>
</dbReference>
<dbReference type="InterPro" id="IPR049452">
    <property type="entry name" value="Anoctamin_TM"/>
</dbReference>
<dbReference type="AlphaFoldDB" id="A0A448YJU8"/>
<feature type="transmembrane region" description="Helical" evidence="6">
    <location>
        <begin position="280"/>
        <end position="305"/>
    </location>
</feature>
<dbReference type="PANTHER" id="PTHR12308:SF73">
    <property type="entry name" value="ANOCTAMIN"/>
    <property type="match status" value="1"/>
</dbReference>
<feature type="compositionally biased region" description="Polar residues" evidence="5">
    <location>
        <begin position="1"/>
        <end position="12"/>
    </location>
</feature>
<dbReference type="Proteomes" id="UP000290900">
    <property type="component" value="Unassembled WGS sequence"/>
</dbReference>
<evidence type="ECO:0000313" key="9">
    <source>
        <dbReference type="EMBL" id="VEU21148.1"/>
    </source>
</evidence>
<reference evidence="9 10" key="1">
    <citation type="submission" date="2018-12" db="EMBL/GenBank/DDBJ databases">
        <authorList>
            <person name="Tiukova I."/>
            <person name="Dainat J."/>
        </authorList>
    </citation>
    <scope>NUCLEOTIDE SEQUENCE [LARGE SCALE GENOMIC DNA]</scope>
</reference>
<dbReference type="FunCoup" id="A0A448YJU8">
    <property type="interactions" value="304"/>
</dbReference>
<dbReference type="InterPro" id="IPR049456">
    <property type="entry name" value="Anoctamin_N_fung"/>
</dbReference>
<evidence type="ECO:0000256" key="2">
    <source>
        <dbReference type="ARBA" id="ARBA00022692"/>
    </source>
</evidence>
<organism evidence="9 10">
    <name type="scientific">Brettanomyces naardenensis</name>
    <name type="common">Yeast</name>
    <dbReference type="NCBI Taxonomy" id="13370"/>
    <lineage>
        <taxon>Eukaryota</taxon>
        <taxon>Fungi</taxon>
        <taxon>Dikarya</taxon>
        <taxon>Ascomycota</taxon>
        <taxon>Saccharomycotina</taxon>
        <taxon>Pichiomycetes</taxon>
        <taxon>Pichiales</taxon>
        <taxon>Pichiaceae</taxon>
        <taxon>Brettanomyces</taxon>
    </lineage>
</organism>
<feature type="domain" description="Anoctamin alpha-beta plait" evidence="8">
    <location>
        <begin position="41"/>
        <end position="145"/>
    </location>
</feature>
<dbReference type="InParanoid" id="A0A448YJU8"/>
<keyword evidence="10" id="KW-1185">Reference proteome</keyword>
<evidence type="ECO:0000256" key="6">
    <source>
        <dbReference type="SAM" id="Phobius"/>
    </source>
</evidence>
<feature type="transmembrane region" description="Helical" evidence="6">
    <location>
        <begin position="506"/>
        <end position="529"/>
    </location>
</feature>
<dbReference type="STRING" id="13370.A0A448YJU8"/>
<keyword evidence="3 6" id="KW-1133">Transmembrane helix</keyword>
<dbReference type="Pfam" id="PF20877">
    <property type="entry name" value="Anoctamin_N"/>
    <property type="match status" value="1"/>
</dbReference>
<feature type="region of interest" description="Disordered" evidence="5">
    <location>
        <begin position="1"/>
        <end position="22"/>
    </location>
</feature>
<name>A0A448YJU8_BRENA</name>
<evidence type="ECO:0000313" key="10">
    <source>
        <dbReference type="Proteomes" id="UP000290900"/>
    </source>
</evidence>
<dbReference type="EMBL" id="CAACVR010000010">
    <property type="protein sequence ID" value="VEU21148.1"/>
    <property type="molecule type" value="Genomic_DNA"/>
</dbReference>
<evidence type="ECO:0000256" key="3">
    <source>
        <dbReference type="ARBA" id="ARBA00022989"/>
    </source>
</evidence>
<feature type="transmembrane region" description="Helical" evidence="6">
    <location>
        <begin position="558"/>
        <end position="579"/>
    </location>
</feature>
<dbReference type="OrthoDB" id="296386at2759"/>
<gene>
    <name evidence="9" type="ORF">BRENAR_LOCUS1883</name>
</gene>
<evidence type="ECO:0000256" key="4">
    <source>
        <dbReference type="ARBA" id="ARBA00023136"/>
    </source>
</evidence>
<evidence type="ECO:0000256" key="5">
    <source>
        <dbReference type="SAM" id="MobiDB-lite"/>
    </source>
</evidence>
<evidence type="ECO:0000259" key="8">
    <source>
        <dbReference type="Pfam" id="PF20877"/>
    </source>
</evidence>
<feature type="transmembrane region" description="Helical" evidence="6">
    <location>
        <begin position="599"/>
        <end position="617"/>
    </location>
</feature>
<evidence type="ECO:0000256" key="1">
    <source>
        <dbReference type="ARBA" id="ARBA00004141"/>
    </source>
</evidence>
<dbReference type="Pfam" id="PF04547">
    <property type="entry name" value="Anoctamin"/>
    <property type="match status" value="1"/>
</dbReference>
<evidence type="ECO:0000259" key="7">
    <source>
        <dbReference type="Pfam" id="PF04547"/>
    </source>
</evidence>
<keyword evidence="4 6" id="KW-0472">Membrane</keyword>
<keyword evidence="2 6" id="KW-0812">Transmembrane</keyword>
<dbReference type="GO" id="GO:0032541">
    <property type="term" value="C:cortical endoplasmic reticulum"/>
    <property type="evidence" value="ECO:0007669"/>
    <property type="project" value="TreeGrafter"/>
</dbReference>
<feature type="transmembrane region" description="Helical" evidence="6">
    <location>
        <begin position="361"/>
        <end position="385"/>
    </location>
</feature>
<sequence length="681" mass="76714">MSQAIRQRSKASGLSEKAPPVDSLDSYDLALKVYSPADPKTKQRTPEAENSIKRLLKTLDLNQFTITVRPDDDIDYLLVFVKLDEKPFAALLKRARQVDSLYGVSQLGEELTSADRVGLVNYKLSSPKSEDGAGITVGQGKWAFVTAVVPVSGVIATRDGFSLFKKTLFKFLDRKTTDAETNFLLKNFGSRYSFYFKVVHEYIAFLLVLSAIGVVTDKFFGRLSKVFTALNLLVGVSFYLCWYGSEKKWAKEWKLQNVSHVHISRTERKDPPYKVLLKKVLFAPIALGATFNLVFYQFACFLLEIFLTELYQGPFKFVLSLVPTIVVSTIVPVCTAFYSRVVNEYLVFENNPTKAAHSKSYLVKLFVYNFLAGYVPLYITSFIYLPVGYKVNPYLTTINQFTEKFTNSTYYLSNIPLKTQDYSVNSQRLNGQFSYFILTNQIIQFGMEFGLPVALSLVGKILAGSGKTIQVNDLPEEKQLLSEIRSKLALPELDIDGEYRQFVMQFGYLILFGPTWSLGPIVSLIVEVIESKADFFKIVNSVRPPVPERAESSYPWPFFLKVLLVIGSFTSVCVTLMYNGGDLVSYVDKTSVKTDWLSVLPWALLAAILTQAAIYSGETVIDEYYKDTGAETAKRWEQLKEILKESEQTDSTSSNDIDGLIGEALKLPVEVKKGEKVKKQE</sequence>
<accession>A0A448YJU8</accession>